<evidence type="ECO:0000259" key="2">
    <source>
        <dbReference type="Pfam" id="PF13581"/>
    </source>
</evidence>
<dbReference type="PANTHER" id="PTHR35526">
    <property type="entry name" value="ANTI-SIGMA-F FACTOR RSBW-RELATED"/>
    <property type="match status" value="1"/>
</dbReference>
<dbReference type="InterPro" id="IPR050267">
    <property type="entry name" value="Anti-sigma-factor_SerPK"/>
</dbReference>
<dbReference type="CDD" id="cd16936">
    <property type="entry name" value="HATPase_RsbW-like"/>
    <property type="match status" value="1"/>
</dbReference>
<evidence type="ECO:0000256" key="1">
    <source>
        <dbReference type="ARBA" id="ARBA00022527"/>
    </source>
</evidence>
<dbReference type="PANTHER" id="PTHR35526:SF3">
    <property type="entry name" value="ANTI-SIGMA-F FACTOR RSBW"/>
    <property type="match status" value="1"/>
</dbReference>
<reference evidence="3 4" key="1">
    <citation type="submission" date="2016-11" db="EMBL/GenBank/DDBJ databases">
        <authorList>
            <person name="Jaros S."/>
            <person name="Januszkiewicz K."/>
            <person name="Wedrychowicz H."/>
        </authorList>
    </citation>
    <scope>NUCLEOTIDE SEQUENCE [LARGE SCALE GENOMIC DNA]</scope>
    <source>
        <strain evidence="3 4">DSM 43832</strain>
    </source>
</reference>
<dbReference type="RefSeq" id="WP_073454993.1">
    <property type="nucleotide sequence ID" value="NZ_FRAP01000001.1"/>
</dbReference>
<dbReference type="Pfam" id="PF13581">
    <property type="entry name" value="HATPase_c_2"/>
    <property type="match status" value="1"/>
</dbReference>
<keyword evidence="1" id="KW-0723">Serine/threonine-protein kinase</keyword>
<dbReference type="SUPFAM" id="SSF55874">
    <property type="entry name" value="ATPase domain of HSP90 chaperone/DNA topoisomerase II/histidine kinase"/>
    <property type="match status" value="1"/>
</dbReference>
<keyword evidence="3" id="KW-0418">Kinase</keyword>
<gene>
    <name evidence="3" type="ORF">SAMN05443637_101317</name>
</gene>
<name>A0A1M6NL02_PSETH</name>
<organism evidence="3 4">
    <name type="scientific">Pseudonocardia thermophila</name>
    <dbReference type="NCBI Taxonomy" id="1848"/>
    <lineage>
        <taxon>Bacteria</taxon>
        <taxon>Bacillati</taxon>
        <taxon>Actinomycetota</taxon>
        <taxon>Actinomycetes</taxon>
        <taxon>Pseudonocardiales</taxon>
        <taxon>Pseudonocardiaceae</taxon>
        <taxon>Pseudonocardia</taxon>
    </lineage>
</organism>
<evidence type="ECO:0000313" key="3">
    <source>
        <dbReference type="EMBL" id="SHJ96383.1"/>
    </source>
</evidence>
<dbReference type="OrthoDB" id="4088450at2"/>
<protein>
    <submittedName>
        <fullName evidence="3">Anti-sigma regulatory factor (Ser/Thr protein kinase)</fullName>
    </submittedName>
</protein>
<dbReference type="GO" id="GO:0004674">
    <property type="term" value="F:protein serine/threonine kinase activity"/>
    <property type="evidence" value="ECO:0007669"/>
    <property type="project" value="UniProtKB-KW"/>
</dbReference>
<feature type="domain" description="Histidine kinase/HSP90-like ATPase" evidence="2">
    <location>
        <begin position="204"/>
        <end position="316"/>
    </location>
</feature>
<keyword evidence="3" id="KW-0808">Transferase</keyword>
<accession>A0A1M6NL02</accession>
<evidence type="ECO:0000313" key="4">
    <source>
        <dbReference type="Proteomes" id="UP000184363"/>
    </source>
</evidence>
<dbReference type="EMBL" id="FRAP01000001">
    <property type="protein sequence ID" value="SHJ96383.1"/>
    <property type="molecule type" value="Genomic_DNA"/>
</dbReference>
<dbReference type="STRING" id="1848.SAMN05443637_101317"/>
<dbReference type="Proteomes" id="UP000184363">
    <property type="component" value="Unassembled WGS sequence"/>
</dbReference>
<proteinExistence type="predicted"/>
<sequence length="322" mass="34732">MKIENRRSAQIVALQHRCGFYASQRDLVDLLVPMVGAALTRGSTVALAVAPETADAVEEALGPAPQLVRLSEPGPGCHSGQTLAARRARELRELTALHGPITMIAQHRSELDGADGAFWTELDAAYGIALADMPVELTCFYPELPLHQSILDGARHTHPMLLVGGDPVENPEHMSPRSVLAEYPAPSPALLGAPDLQIEFGAWQLNEVRDELERALLSAGYGRTRAEDFVLAVNEIATNAVEHGSPDARLYVWLDGDGVTEGAVCEVHDRGTLRDPLPGLAAPHSAEPRGRGVWIARQICESLHVWSDKSGTHVRLHAGRPV</sequence>
<dbReference type="InterPro" id="IPR003594">
    <property type="entry name" value="HATPase_dom"/>
</dbReference>
<dbReference type="Gene3D" id="3.30.565.10">
    <property type="entry name" value="Histidine kinase-like ATPase, C-terminal domain"/>
    <property type="match status" value="1"/>
</dbReference>
<dbReference type="AlphaFoldDB" id="A0A1M6NL02"/>
<keyword evidence="4" id="KW-1185">Reference proteome</keyword>
<dbReference type="InterPro" id="IPR036890">
    <property type="entry name" value="HATPase_C_sf"/>
</dbReference>